<dbReference type="GO" id="GO:0003677">
    <property type="term" value="F:DNA binding"/>
    <property type="evidence" value="ECO:0007669"/>
    <property type="project" value="UniProtKB-KW"/>
</dbReference>
<dbReference type="PROSITE" id="PS51005">
    <property type="entry name" value="NAC"/>
    <property type="match status" value="1"/>
</dbReference>
<dbReference type="PANTHER" id="PTHR31744:SF233">
    <property type="entry name" value="NAC DOMAIN-CONTAINING PROTEIN 72-LIKE"/>
    <property type="match status" value="1"/>
</dbReference>
<keyword evidence="8" id="KW-1185">Reference proteome</keyword>
<gene>
    <name evidence="7" type="ORF">QN277_008106</name>
</gene>
<comment type="caution">
    <text evidence="7">The sequence shown here is derived from an EMBL/GenBank/DDBJ whole genome shotgun (WGS) entry which is preliminary data.</text>
</comment>
<keyword evidence="2" id="KW-0805">Transcription regulation</keyword>
<evidence type="ECO:0000256" key="4">
    <source>
        <dbReference type="ARBA" id="ARBA00023163"/>
    </source>
</evidence>
<evidence type="ECO:0000256" key="1">
    <source>
        <dbReference type="ARBA" id="ARBA00004123"/>
    </source>
</evidence>
<proteinExistence type="predicted"/>
<keyword evidence="5" id="KW-0539">Nucleus</keyword>
<dbReference type="FunFam" id="2.170.150.80:FF:000008">
    <property type="entry name" value="NAC domain-containing protein 72-like"/>
    <property type="match status" value="1"/>
</dbReference>
<keyword evidence="3" id="KW-0238">DNA-binding</keyword>
<dbReference type="AlphaFoldDB" id="A0AAE1MCR6"/>
<dbReference type="Gene3D" id="2.170.150.80">
    <property type="entry name" value="NAC domain"/>
    <property type="match status" value="1"/>
</dbReference>
<dbReference type="PANTHER" id="PTHR31744">
    <property type="entry name" value="PROTEIN CUP-SHAPED COTYLEDON 2-RELATED"/>
    <property type="match status" value="1"/>
</dbReference>
<evidence type="ECO:0000259" key="6">
    <source>
        <dbReference type="PROSITE" id="PS51005"/>
    </source>
</evidence>
<dbReference type="Proteomes" id="UP001293593">
    <property type="component" value="Unassembled WGS sequence"/>
</dbReference>
<name>A0AAE1MCR6_9FABA</name>
<protein>
    <recommendedName>
        <fullName evidence="6">NAC domain-containing protein</fullName>
    </recommendedName>
</protein>
<dbReference type="SUPFAM" id="SSF101941">
    <property type="entry name" value="NAC domain"/>
    <property type="match status" value="1"/>
</dbReference>
<dbReference type="InterPro" id="IPR003441">
    <property type="entry name" value="NAC-dom"/>
</dbReference>
<dbReference type="GO" id="GO:0005634">
    <property type="term" value="C:nucleus"/>
    <property type="evidence" value="ECO:0007669"/>
    <property type="project" value="UniProtKB-SubCell"/>
</dbReference>
<comment type="subcellular location">
    <subcellularLocation>
        <location evidence="1">Nucleus</location>
    </subcellularLocation>
</comment>
<sequence>MEEDKVVRFNNTFLPGFRFHPSDEELIVHYLKKKINSHPLPAPIVAEINLYKFNPWDLPDKALFGEDEWYFFSPRDRKYPNGLRPNRATPSGYWKATGSDKPVLSRPGSKLIGSKKALVFYSGRPPKGTKTDWIMNEYRLVDNTIRKPSRFKGSMRLDDWVLCRVRYKDYSSNNRGGEIQEKCASKLNLPTITDYHQMLASVVLDDEPNKLPCDNMSGMNFRSSKANSFCPVSPQMTTIPSLDNFSCFDSLKRVSNEDSQRGLNLISFNSGKPNPENYKIDNVTDTNCYSHSVCDDGSLGQRIVDSGIHFQELNELPFTGRFMQWRND</sequence>
<evidence type="ECO:0000313" key="8">
    <source>
        <dbReference type="Proteomes" id="UP001293593"/>
    </source>
</evidence>
<evidence type="ECO:0000256" key="5">
    <source>
        <dbReference type="ARBA" id="ARBA00023242"/>
    </source>
</evidence>
<evidence type="ECO:0000256" key="2">
    <source>
        <dbReference type="ARBA" id="ARBA00023015"/>
    </source>
</evidence>
<dbReference type="InterPro" id="IPR036093">
    <property type="entry name" value="NAC_dom_sf"/>
</dbReference>
<reference evidence="7" key="1">
    <citation type="submission" date="2023-10" db="EMBL/GenBank/DDBJ databases">
        <title>Chromosome-level genome of the transformable northern wattle, Acacia crassicarpa.</title>
        <authorList>
            <person name="Massaro I."/>
            <person name="Sinha N.R."/>
            <person name="Poethig S."/>
            <person name="Leichty A.R."/>
        </authorList>
    </citation>
    <scope>NUCLEOTIDE SEQUENCE</scope>
    <source>
        <strain evidence="7">Acra3RX</strain>
        <tissue evidence="7">Leaf</tissue>
    </source>
</reference>
<accession>A0AAE1MCR6</accession>
<evidence type="ECO:0000256" key="3">
    <source>
        <dbReference type="ARBA" id="ARBA00023125"/>
    </source>
</evidence>
<dbReference type="Pfam" id="PF02365">
    <property type="entry name" value="NAM"/>
    <property type="match status" value="1"/>
</dbReference>
<feature type="domain" description="NAC" evidence="6">
    <location>
        <begin position="13"/>
        <end position="168"/>
    </location>
</feature>
<dbReference type="EMBL" id="JAWXYG010000013">
    <property type="protein sequence ID" value="KAK4255056.1"/>
    <property type="molecule type" value="Genomic_DNA"/>
</dbReference>
<evidence type="ECO:0000313" key="7">
    <source>
        <dbReference type="EMBL" id="KAK4255056.1"/>
    </source>
</evidence>
<organism evidence="7 8">
    <name type="scientific">Acacia crassicarpa</name>
    <name type="common">northern wattle</name>
    <dbReference type="NCBI Taxonomy" id="499986"/>
    <lineage>
        <taxon>Eukaryota</taxon>
        <taxon>Viridiplantae</taxon>
        <taxon>Streptophyta</taxon>
        <taxon>Embryophyta</taxon>
        <taxon>Tracheophyta</taxon>
        <taxon>Spermatophyta</taxon>
        <taxon>Magnoliopsida</taxon>
        <taxon>eudicotyledons</taxon>
        <taxon>Gunneridae</taxon>
        <taxon>Pentapetalae</taxon>
        <taxon>rosids</taxon>
        <taxon>fabids</taxon>
        <taxon>Fabales</taxon>
        <taxon>Fabaceae</taxon>
        <taxon>Caesalpinioideae</taxon>
        <taxon>mimosoid clade</taxon>
        <taxon>Acacieae</taxon>
        <taxon>Acacia</taxon>
    </lineage>
</organism>
<dbReference type="GO" id="GO:0006355">
    <property type="term" value="P:regulation of DNA-templated transcription"/>
    <property type="evidence" value="ECO:0007669"/>
    <property type="project" value="InterPro"/>
</dbReference>
<keyword evidence="4" id="KW-0804">Transcription</keyword>